<dbReference type="InterPro" id="IPR001680">
    <property type="entry name" value="WD40_rpt"/>
</dbReference>
<dbReference type="InterPro" id="IPR019775">
    <property type="entry name" value="WD40_repeat_CS"/>
</dbReference>
<dbReference type="InterPro" id="IPR036047">
    <property type="entry name" value="F-box-like_dom_sf"/>
</dbReference>
<dbReference type="PROSITE" id="PS50181">
    <property type="entry name" value="FBOX"/>
    <property type="match status" value="1"/>
</dbReference>
<dbReference type="InterPro" id="IPR050995">
    <property type="entry name" value="WD-F-box_domain-protein"/>
</dbReference>
<dbReference type="Pfam" id="PF12937">
    <property type="entry name" value="F-box-like"/>
    <property type="match status" value="1"/>
</dbReference>
<sequence length="587" mass="65039">MLQLACVFPPSSLQAYPYQNIEKMSVESNSCREILRLQRTDALLANFTSIRDKEELAFAIISSLPFSSIAALQRRIAPLLRFDLVGLLPYEVALHILSFLPSESLLTCSLVSRSWRVLAEDQSLWKALCSQRDWEWRTSSSSPRMPDTAYTYPISGDSDDEGMGAEEDSEAVFDSEGGEDSGFASMMVDGFNEAQDYTTITHPSPACSHEAQLRPMSRTQQPEHVVKVDYKLLHRTQTRLHNRMLHGSYMLYTFPMSGVTNGHTNTIYCLQLYTYPDTGVQVLFTGSKDRSIREWDLTTGQVIRVIEDAHGSSVLSICVHDGIIASGGSDWQVAIWDLPTGSLIKSLRDHEDSVLCVRFDDKRLVSCSKDKTVRTYLMPDMAPEHVLQGHRAAVNAVSIASNQIISASGDRTIRLWDADSGALLRTFEQHHGRGIAATDFKPPYVISGSSDKHLRLLDLSTTKGWSTATNSARSHSRSSNTLCSACGEGIRGSPNGDLEPCNRPRTHRDLVRSVAMSVDLVVSGSYDHTVKVWNRTSGTLIADLTGGHVGRVFCVGLDCTKIVSCGEDQRICIWDFSHGMDTSFIKL</sequence>
<evidence type="ECO:0000256" key="3">
    <source>
        <dbReference type="PROSITE-ProRule" id="PRU00221"/>
    </source>
</evidence>
<keyword evidence="6" id="KW-1185">Reference proteome</keyword>
<evidence type="ECO:0000256" key="1">
    <source>
        <dbReference type="ARBA" id="ARBA00022574"/>
    </source>
</evidence>
<evidence type="ECO:0000259" key="4">
    <source>
        <dbReference type="PROSITE" id="PS50181"/>
    </source>
</evidence>
<evidence type="ECO:0000313" key="5">
    <source>
        <dbReference type="EMBL" id="CCM04709.1"/>
    </source>
</evidence>
<feature type="repeat" description="WD" evidence="3">
    <location>
        <begin position="260"/>
        <end position="305"/>
    </location>
</feature>
<dbReference type="AlphaFoldDB" id="J4H4B6"/>
<dbReference type="InterPro" id="IPR001810">
    <property type="entry name" value="F-box_dom"/>
</dbReference>
<dbReference type="InParanoid" id="J4H4B6"/>
<dbReference type="InterPro" id="IPR036322">
    <property type="entry name" value="WD40_repeat_dom_sf"/>
</dbReference>
<dbReference type="STRING" id="599839.J4H4B6"/>
<dbReference type="PROSITE" id="PS00678">
    <property type="entry name" value="WD_REPEATS_1"/>
    <property type="match status" value="2"/>
</dbReference>
<dbReference type="HOGENOM" id="CLU_000288_103_6_1"/>
<dbReference type="SUPFAM" id="SSF81383">
    <property type="entry name" value="F-box domain"/>
    <property type="match status" value="1"/>
</dbReference>
<dbReference type="GeneID" id="24099620"/>
<dbReference type="OrthoDB" id="19711at2759"/>
<dbReference type="Gene3D" id="1.20.1280.50">
    <property type="match status" value="1"/>
</dbReference>
<dbReference type="InterPro" id="IPR015943">
    <property type="entry name" value="WD40/YVTN_repeat-like_dom_sf"/>
</dbReference>
<protein>
    <recommendedName>
        <fullName evidence="4">F-box domain-containing protein</fullName>
    </recommendedName>
</protein>
<dbReference type="CDD" id="cd00200">
    <property type="entry name" value="WD40"/>
    <property type="match status" value="1"/>
</dbReference>
<name>J4H4B6_9APHY</name>
<dbReference type="Gene3D" id="2.130.10.10">
    <property type="entry name" value="YVTN repeat-like/Quinoprotein amine dehydrogenase"/>
    <property type="match status" value="2"/>
</dbReference>
<dbReference type="PROSITE" id="PS50294">
    <property type="entry name" value="WD_REPEATS_REGION"/>
    <property type="match status" value="2"/>
</dbReference>
<evidence type="ECO:0000256" key="2">
    <source>
        <dbReference type="ARBA" id="ARBA00022737"/>
    </source>
</evidence>
<dbReference type="PANTHER" id="PTHR14604">
    <property type="entry name" value="WD40 REPEAT PF20"/>
    <property type="match status" value="1"/>
</dbReference>
<dbReference type="PANTHER" id="PTHR14604:SF4">
    <property type="entry name" value="F-BOX DOMAIN-CONTAINING PROTEIN"/>
    <property type="match status" value="1"/>
</dbReference>
<dbReference type="EMBL" id="HE797164">
    <property type="protein sequence ID" value="CCM04709.1"/>
    <property type="molecule type" value="Genomic_DNA"/>
</dbReference>
<dbReference type="PROSITE" id="PS50082">
    <property type="entry name" value="WD_REPEATS_2"/>
    <property type="match status" value="4"/>
</dbReference>
<accession>J4H4B6</accession>
<dbReference type="RefSeq" id="XP_012183992.1">
    <property type="nucleotide sequence ID" value="XM_012328602.1"/>
</dbReference>
<dbReference type="Proteomes" id="UP000006352">
    <property type="component" value="Unassembled WGS sequence"/>
</dbReference>
<feature type="repeat" description="WD" evidence="3">
    <location>
        <begin position="307"/>
        <end position="346"/>
    </location>
</feature>
<dbReference type="Pfam" id="PF00400">
    <property type="entry name" value="WD40"/>
    <property type="match status" value="5"/>
</dbReference>
<proteinExistence type="predicted"/>
<dbReference type="SUPFAM" id="SSF50978">
    <property type="entry name" value="WD40 repeat-like"/>
    <property type="match status" value="1"/>
</dbReference>
<gene>
    <name evidence="5" type="ORF">FIBRA_06896</name>
</gene>
<feature type="domain" description="F-box" evidence="4">
    <location>
        <begin position="82"/>
        <end position="128"/>
    </location>
</feature>
<keyword evidence="2" id="KW-0677">Repeat</keyword>
<dbReference type="InterPro" id="IPR020472">
    <property type="entry name" value="WD40_PAC1"/>
</dbReference>
<evidence type="ECO:0000313" key="6">
    <source>
        <dbReference type="Proteomes" id="UP000006352"/>
    </source>
</evidence>
<dbReference type="PRINTS" id="PR00320">
    <property type="entry name" value="GPROTEINBRPT"/>
</dbReference>
<feature type="repeat" description="WD" evidence="3">
    <location>
        <begin position="504"/>
        <end position="543"/>
    </location>
</feature>
<dbReference type="SMART" id="SM00320">
    <property type="entry name" value="WD40"/>
    <property type="match status" value="7"/>
</dbReference>
<feature type="repeat" description="WD" evidence="3">
    <location>
        <begin position="387"/>
        <end position="426"/>
    </location>
</feature>
<dbReference type="SMART" id="SM00256">
    <property type="entry name" value="FBOX"/>
    <property type="match status" value="1"/>
</dbReference>
<organism evidence="5 6">
    <name type="scientific">Fibroporia radiculosa</name>
    <dbReference type="NCBI Taxonomy" id="599839"/>
    <lineage>
        <taxon>Eukaryota</taxon>
        <taxon>Fungi</taxon>
        <taxon>Dikarya</taxon>
        <taxon>Basidiomycota</taxon>
        <taxon>Agaricomycotina</taxon>
        <taxon>Agaricomycetes</taxon>
        <taxon>Polyporales</taxon>
        <taxon>Fibroporiaceae</taxon>
        <taxon>Fibroporia</taxon>
    </lineage>
</organism>
<reference evidence="5 6" key="1">
    <citation type="journal article" date="2012" name="Appl. Environ. Microbiol.">
        <title>Short-read sequencing for genomic analysis of the brown rot fungus Fibroporia radiculosa.</title>
        <authorList>
            <person name="Tang J.D."/>
            <person name="Perkins A.D."/>
            <person name="Sonstegard T.S."/>
            <person name="Schroeder S.G."/>
            <person name="Burgess S.C."/>
            <person name="Diehl S.V."/>
        </authorList>
    </citation>
    <scope>NUCLEOTIDE SEQUENCE [LARGE SCALE GENOMIC DNA]</scope>
    <source>
        <strain evidence="5 6">TFFH 294</strain>
    </source>
</reference>
<keyword evidence="1 3" id="KW-0853">WD repeat</keyword>